<organism evidence="1 2">
    <name type="scientific">Hebeloma cylindrosporum</name>
    <dbReference type="NCBI Taxonomy" id="76867"/>
    <lineage>
        <taxon>Eukaryota</taxon>
        <taxon>Fungi</taxon>
        <taxon>Dikarya</taxon>
        <taxon>Basidiomycota</taxon>
        <taxon>Agaricomycotina</taxon>
        <taxon>Agaricomycetes</taxon>
        <taxon>Agaricomycetidae</taxon>
        <taxon>Agaricales</taxon>
        <taxon>Agaricineae</taxon>
        <taxon>Hymenogastraceae</taxon>
        <taxon>Hebeloma</taxon>
    </lineage>
</organism>
<name>A0A0C2YQX8_HEBCY</name>
<proteinExistence type="predicted"/>
<sequence length="336" mass="37601">MALQLSMASPSTGELFTSTFDDFNGQGIVPTTPASASHPFLALWKEHLAELTSNQAGPYDTVIDAFVSLTEGSPTWREEEGMTESVIAAKMSGMRDLLSHHPPNVAVVSGVPELYSFHPRRPHFWHFICISEEYVKLWVDSDNRSDESARNRRSEKLALTALLKTSLDHEIGHWLFTLKTGRYSDAENISKLHSPPSTWSAQEEAGNFVEPCYKLGHNPQTIIFSHYHIYGFMATTIQSGGLHHSYGLHPPGKNLSGRTVLRRTCSFQVGQMMNTPDQVLHASPTYATLNVKTVSIYFPRRYFKVGTSSLVLIRVMIRLSEIVAFFLRLPSLTFGV</sequence>
<gene>
    <name evidence="1" type="ORF">M413DRAFT_433983</name>
</gene>
<reference evidence="2" key="2">
    <citation type="submission" date="2015-01" db="EMBL/GenBank/DDBJ databases">
        <title>Evolutionary Origins and Diversification of the Mycorrhizal Mutualists.</title>
        <authorList>
            <consortium name="DOE Joint Genome Institute"/>
            <consortium name="Mycorrhizal Genomics Consortium"/>
            <person name="Kohler A."/>
            <person name="Kuo A."/>
            <person name="Nagy L.G."/>
            <person name="Floudas D."/>
            <person name="Copeland A."/>
            <person name="Barry K.W."/>
            <person name="Cichocki N."/>
            <person name="Veneault-Fourrey C."/>
            <person name="LaButti K."/>
            <person name="Lindquist E.A."/>
            <person name="Lipzen A."/>
            <person name="Lundell T."/>
            <person name="Morin E."/>
            <person name="Murat C."/>
            <person name="Riley R."/>
            <person name="Ohm R."/>
            <person name="Sun H."/>
            <person name="Tunlid A."/>
            <person name="Henrissat B."/>
            <person name="Grigoriev I.V."/>
            <person name="Hibbett D.S."/>
            <person name="Martin F."/>
        </authorList>
    </citation>
    <scope>NUCLEOTIDE SEQUENCE [LARGE SCALE GENOMIC DNA]</scope>
    <source>
        <strain evidence="2">h7</strain>
    </source>
</reference>
<accession>A0A0C2YQX8</accession>
<dbReference type="HOGENOM" id="CLU_826553_0_0_1"/>
<reference evidence="1 2" key="1">
    <citation type="submission" date="2014-04" db="EMBL/GenBank/DDBJ databases">
        <authorList>
            <consortium name="DOE Joint Genome Institute"/>
            <person name="Kuo A."/>
            <person name="Gay G."/>
            <person name="Dore J."/>
            <person name="Kohler A."/>
            <person name="Nagy L.G."/>
            <person name="Floudas D."/>
            <person name="Copeland A."/>
            <person name="Barry K.W."/>
            <person name="Cichocki N."/>
            <person name="Veneault-Fourrey C."/>
            <person name="LaButti K."/>
            <person name="Lindquist E.A."/>
            <person name="Lipzen A."/>
            <person name="Lundell T."/>
            <person name="Morin E."/>
            <person name="Murat C."/>
            <person name="Sun H."/>
            <person name="Tunlid A."/>
            <person name="Henrissat B."/>
            <person name="Grigoriev I.V."/>
            <person name="Hibbett D.S."/>
            <person name="Martin F."/>
            <person name="Nordberg H.P."/>
            <person name="Cantor M.N."/>
            <person name="Hua S.X."/>
        </authorList>
    </citation>
    <scope>NUCLEOTIDE SEQUENCE [LARGE SCALE GENOMIC DNA]</scope>
    <source>
        <strain evidence="2">h7</strain>
    </source>
</reference>
<keyword evidence="2" id="KW-1185">Reference proteome</keyword>
<dbReference type="Proteomes" id="UP000053424">
    <property type="component" value="Unassembled WGS sequence"/>
</dbReference>
<dbReference type="EMBL" id="KN831775">
    <property type="protein sequence ID" value="KIM43442.1"/>
    <property type="molecule type" value="Genomic_DNA"/>
</dbReference>
<evidence type="ECO:0000313" key="2">
    <source>
        <dbReference type="Proteomes" id="UP000053424"/>
    </source>
</evidence>
<dbReference type="OrthoDB" id="3043180at2759"/>
<evidence type="ECO:0000313" key="1">
    <source>
        <dbReference type="EMBL" id="KIM43442.1"/>
    </source>
</evidence>
<dbReference type="AlphaFoldDB" id="A0A0C2YQX8"/>
<protein>
    <submittedName>
        <fullName evidence="1">Uncharacterized protein</fullName>
    </submittedName>
</protein>